<dbReference type="Pfam" id="PF07715">
    <property type="entry name" value="Plug"/>
    <property type="match status" value="1"/>
</dbReference>
<comment type="subcellular location">
    <subcellularLocation>
        <location evidence="1 8">Cell outer membrane</location>
        <topology evidence="1 8">Multi-pass membrane protein</topology>
    </subcellularLocation>
</comment>
<feature type="domain" description="TonB-dependent receptor plug" evidence="11">
    <location>
        <begin position="133"/>
        <end position="240"/>
    </location>
</feature>
<keyword evidence="7 8" id="KW-0998">Cell outer membrane</keyword>
<dbReference type="eggNOG" id="COG4771">
    <property type="taxonomic scope" value="Bacteria"/>
</dbReference>
<organism evidence="12 13">
    <name type="scientific">Fibrisoma limi BUZ 3</name>
    <dbReference type="NCBI Taxonomy" id="1185876"/>
    <lineage>
        <taxon>Bacteria</taxon>
        <taxon>Pseudomonadati</taxon>
        <taxon>Bacteroidota</taxon>
        <taxon>Cytophagia</taxon>
        <taxon>Cytophagales</taxon>
        <taxon>Spirosomataceae</taxon>
        <taxon>Fibrisoma</taxon>
    </lineage>
</organism>
<dbReference type="Pfam" id="PF13715">
    <property type="entry name" value="CarbopepD_reg_2"/>
    <property type="match status" value="1"/>
</dbReference>
<evidence type="ECO:0000256" key="3">
    <source>
        <dbReference type="ARBA" id="ARBA00022452"/>
    </source>
</evidence>
<dbReference type="InterPro" id="IPR000531">
    <property type="entry name" value="Beta-barrel_TonB"/>
</dbReference>
<accession>I2GPK7</accession>
<keyword evidence="13" id="KW-1185">Reference proteome</keyword>
<dbReference type="RefSeq" id="WP_009284400.1">
    <property type="nucleotide sequence ID" value="NZ_CAIT01000009.1"/>
</dbReference>
<dbReference type="GO" id="GO:0009279">
    <property type="term" value="C:cell outer membrane"/>
    <property type="evidence" value="ECO:0007669"/>
    <property type="project" value="UniProtKB-SubCell"/>
</dbReference>
<keyword evidence="6 8" id="KW-0472">Membrane</keyword>
<dbReference type="InterPro" id="IPR023996">
    <property type="entry name" value="TonB-dep_OMP_SusC/RagA"/>
</dbReference>
<evidence type="ECO:0000259" key="10">
    <source>
        <dbReference type="Pfam" id="PF00593"/>
    </source>
</evidence>
<keyword evidence="3 8" id="KW-1134">Transmembrane beta strand</keyword>
<dbReference type="InterPro" id="IPR037066">
    <property type="entry name" value="Plug_dom_sf"/>
</dbReference>
<dbReference type="NCBIfam" id="TIGR04057">
    <property type="entry name" value="SusC_RagA_signa"/>
    <property type="match status" value="1"/>
</dbReference>
<evidence type="ECO:0000256" key="4">
    <source>
        <dbReference type="ARBA" id="ARBA00022692"/>
    </source>
</evidence>
<keyword evidence="4 8" id="KW-0812">Transmembrane</keyword>
<name>I2GPK7_9BACT</name>
<comment type="similarity">
    <text evidence="8 9">Belongs to the TonB-dependent receptor family.</text>
</comment>
<dbReference type="Gene3D" id="2.40.170.20">
    <property type="entry name" value="TonB-dependent receptor, beta-barrel domain"/>
    <property type="match status" value="1"/>
</dbReference>
<evidence type="ECO:0000256" key="1">
    <source>
        <dbReference type="ARBA" id="ARBA00004571"/>
    </source>
</evidence>
<sequence length="1038" mass="116668">MKRFLSCSRVVVTEKLRWLITLCLLLTVTYSTYADGNSPKAFRVRGVVRDASGMGLPGVNVVEKGSSRGSTTDANGAYQIDVQDGNATLVFSSIGYTRQEVAVGNREVLDVTMQSDNRNLDEVVVIGYGTVRKSDLTGSVSQIKGDRLLDRQAVNVAQSLQGRLPGVDVSVNSSAPGYQPRVRIRGVGSINSNLDPLYVVDGIIGVSNANLINPNDIESVEVLKDASATAIYGARGANGVIIITTKRGKSGQTQVSFDTWGSYITPAKYLGTLSADEFMSVYNTAFDNAQKYDPQGFADGKYVRNDPKDFPNLFDANGRPLYNTDWEREIYRPAFAQNHELGVRGGSEKTTYSLSLGYTDQGGLMRNSWFKRYSAKFTLDNDVRKWLKLGGSIFLNKTQQREVDDASGGLNVPRMVMEALPILPVKYPDGNWGRNKDWPGMEGGENPVRITEQRQRFNPKTQVLGQIYSLLTFTPDLSLRTNFSYELKYEKNNYYSGRDLNALSADQKGVADIWSNQEYYWQFENYLNYNKTFNQVHTVTGLAGLSWQKRYWEQYFAAAENFIDDFWGWHNLGVGTTLRTPSSTDQQWTLNSYFARLNYSYKDKYLVTFTGRYDGSSKFGVNNKYAFFPSAAVAWNVTEESFLKSTSWLTSLKLRASYGKTGNQEIGQYASQQFLGTGTVLLGGNRQTGIWRSSFGNPDLRWEYTNQLDIGADIGLFNNRVNLTMDYYQKITKDLLLNAPIPWSTGLGGVTQNIGSVENRGFEVSLNTRNIATERFNWSTNIAFSANESKILKLGVNNDDIFPGPWFLGQTNILRVGEPIGSFWGYKRLGTFSMAEADLAARYNRLPGDIKWADLNNDGKIDAADETIIGRQYPKWNMNINNTFQLGKFDLSFDIRFVMGVNTLNATKHSVEDRQAIASSSRSVLNAWTPENQNTMIAQIRHYNAGYDTHMDDWWVEDGSFIRGQNIVLGYSLPTSFGKVNFQRLRVYASAQNFFLVSNYSGYDPEALTGFGNQLTQNMEFFQYPRPRTFNLGLNMTF</sequence>
<evidence type="ECO:0000256" key="5">
    <source>
        <dbReference type="ARBA" id="ARBA00023077"/>
    </source>
</evidence>
<dbReference type="FunFam" id="2.170.130.10:FF:000008">
    <property type="entry name" value="SusC/RagA family TonB-linked outer membrane protein"/>
    <property type="match status" value="1"/>
</dbReference>
<dbReference type="SUPFAM" id="SSF56935">
    <property type="entry name" value="Porins"/>
    <property type="match status" value="1"/>
</dbReference>
<keyword evidence="2 8" id="KW-0813">Transport</keyword>
<dbReference type="eggNOG" id="COG1629">
    <property type="taxonomic scope" value="Bacteria"/>
</dbReference>
<dbReference type="Gene3D" id="2.60.40.1120">
    <property type="entry name" value="Carboxypeptidase-like, regulatory domain"/>
    <property type="match status" value="1"/>
</dbReference>
<dbReference type="PROSITE" id="PS52016">
    <property type="entry name" value="TONB_DEPENDENT_REC_3"/>
    <property type="match status" value="1"/>
</dbReference>
<keyword evidence="12" id="KW-0675">Receptor</keyword>
<protein>
    <submittedName>
        <fullName evidence="12">TonB-dependent receptor plug</fullName>
    </submittedName>
</protein>
<dbReference type="Gene3D" id="2.170.130.10">
    <property type="entry name" value="TonB-dependent receptor, plug domain"/>
    <property type="match status" value="1"/>
</dbReference>
<comment type="caution">
    <text evidence="12">The sequence shown here is derived from an EMBL/GenBank/DDBJ whole genome shotgun (WGS) entry which is preliminary data.</text>
</comment>
<dbReference type="InterPro" id="IPR012910">
    <property type="entry name" value="Plug_dom"/>
</dbReference>
<feature type="domain" description="TonB-dependent receptor-like beta-barrel" evidence="10">
    <location>
        <begin position="433"/>
        <end position="862"/>
    </location>
</feature>
<reference evidence="12 13" key="1">
    <citation type="journal article" date="2012" name="J. Bacteriol.">
        <title>Genome Sequence of the Filamentous Bacterium Fibrisoma limi BUZ 3T.</title>
        <authorList>
            <person name="Filippini M."/>
            <person name="Qi W."/>
            <person name="Jaenicke S."/>
            <person name="Goesmann A."/>
            <person name="Smits T.H."/>
            <person name="Bagheri H.C."/>
        </authorList>
    </citation>
    <scope>NUCLEOTIDE SEQUENCE [LARGE SCALE GENOMIC DNA]</scope>
    <source>
        <strain evidence="13">BUZ 3T</strain>
    </source>
</reference>
<dbReference type="OrthoDB" id="9768177at2"/>
<evidence type="ECO:0000313" key="12">
    <source>
        <dbReference type="EMBL" id="CCH55835.1"/>
    </source>
</evidence>
<dbReference type="InterPro" id="IPR023997">
    <property type="entry name" value="TonB-dep_OMP_SusC/RagA_CS"/>
</dbReference>
<dbReference type="InterPro" id="IPR008969">
    <property type="entry name" value="CarboxyPept-like_regulatory"/>
</dbReference>
<evidence type="ECO:0000256" key="2">
    <source>
        <dbReference type="ARBA" id="ARBA00022448"/>
    </source>
</evidence>
<dbReference type="Proteomes" id="UP000009309">
    <property type="component" value="Unassembled WGS sequence"/>
</dbReference>
<dbReference type="AlphaFoldDB" id="I2GPK7"/>
<dbReference type="NCBIfam" id="TIGR04056">
    <property type="entry name" value="OMP_RagA_SusC"/>
    <property type="match status" value="1"/>
</dbReference>
<evidence type="ECO:0000313" key="13">
    <source>
        <dbReference type="Proteomes" id="UP000009309"/>
    </source>
</evidence>
<keyword evidence="5 9" id="KW-0798">TonB box</keyword>
<dbReference type="InterPro" id="IPR036942">
    <property type="entry name" value="Beta-barrel_TonB_sf"/>
</dbReference>
<dbReference type="Pfam" id="PF00593">
    <property type="entry name" value="TonB_dep_Rec_b-barrel"/>
    <property type="match status" value="1"/>
</dbReference>
<evidence type="ECO:0000259" key="11">
    <source>
        <dbReference type="Pfam" id="PF07715"/>
    </source>
</evidence>
<proteinExistence type="inferred from homology"/>
<dbReference type="InterPro" id="IPR039426">
    <property type="entry name" value="TonB-dep_rcpt-like"/>
</dbReference>
<evidence type="ECO:0000256" key="9">
    <source>
        <dbReference type="RuleBase" id="RU003357"/>
    </source>
</evidence>
<dbReference type="SUPFAM" id="SSF49464">
    <property type="entry name" value="Carboxypeptidase regulatory domain-like"/>
    <property type="match status" value="1"/>
</dbReference>
<gene>
    <name evidence="12" type="ORF">BN8_05124</name>
</gene>
<evidence type="ECO:0000256" key="7">
    <source>
        <dbReference type="ARBA" id="ARBA00023237"/>
    </source>
</evidence>
<dbReference type="STRING" id="1185876.BN8_05124"/>
<dbReference type="EMBL" id="CAIT01000009">
    <property type="protein sequence ID" value="CCH55835.1"/>
    <property type="molecule type" value="Genomic_DNA"/>
</dbReference>
<evidence type="ECO:0000256" key="6">
    <source>
        <dbReference type="ARBA" id="ARBA00023136"/>
    </source>
</evidence>
<evidence type="ECO:0000256" key="8">
    <source>
        <dbReference type="PROSITE-ProRule" id="PRU01360"/>
    </source>
</evidence>